<keyword evidence="3" id="KW-1185">Reference proteome</keyword>
<dbReference type="AlphaFoldDB" id="A0A484CGP6"/>
<proteinExistence type="predicted"/>
<accession>A0A484CGP6</accession>
<evidence type="ECO:0000256" key="1">
    <source>
        <dbReference type="SAM" id="MobiDB-lite"/>
    </source>
</evidence>
<organism evidence="2 3">
    <name type="scientific">Perca flavescens</name>
    <name type="common">American yellow perch</name>
    <name type="synonym">Morone flavescens</name>
    <dbReference type="NCBI Taxonomy" id="8167"/>
    <lineage>
        <taxon>Eukaryota</taxon>
        <taxon>Metazoa</taxon>
        <taxon>Chordata</taxon>
        <taxon>Craniata</taxon>
        <taxon>Vertebrata</taxon>
        <taxon>Euteleostomi</taxon>
        <taxon>Actinopterygii</taxon>
        <taxon>Neopterygii</taxon>
        <taxon>Teleostei</taxon>
        <taxon>Neoteleostei</taxon>
        <taxon>Acanthomorphata</taxon>
        <taxon>Eupercaria</taxon>
        <taxon>Perciformes</taxon>
        <taxon>Percoidei</taxon>
        <taxon>Percidae</taxon>
        <taxon>Percinae</taxon>
        <taxon>Perca</taxon>
    </lineage>
</organism>
<protein>
    <submittedName>
        <fullName evidence="2">Uncharacterized protein</fullName>
    </submittedName>
</protein>
<dbReference type="EMBL" id="SCKG01000017">
    <property type="protein sequence ID" value="TDH01095.1"/>
    <property type="molecule type" value="Genomic_DNA"/>
</dbReference>
<comment type="caution">
    <text evidence="2">The sequence shown here is derived from an EMBL/GenBank/DDBJ whole genome shotgun (WGS) entry which is preliminary data.</text>
</comment>
<name>A0A484CGP6_PERFV</name>
<reference evidence="2 3" key="1">
    <citation type="submission" date="2019-01" db="EMBL/GenBank/DDBJ databases">
        <title>A chromosome-scale genome assembly of the yellow perch, Perca flavescens.</title>
        <authorList>
            <person name="Feron R."/>
            <person name="Morvezen R."/>
            <person name="Bestin A."/>
            <person name="Haffray P."/>
            <person name="Klopp C."/>
            <person name="Zahm M."/>
            <person name="Cabau C."/>
            <person name="Roques C."/>
            <person name="Donnadieu C."/>
            <person name="Bouchez O."/>
            <person name="Christie M."/>
            <person name="Larson W."/>
            <person name="Guiguen Y."/>
        </authorList>
    </citation>
    <scope>NUCLEOTIDE SEQUENCE [LARGE SCALE GENOMIC DNA]</scope>
    <source>
        <strain evidence="2">YP-PL-M2</strain>
        <tissue evidence="2">Blood</tissue>
    </source>
</reference>
<feature type="region of interest" description="Disordered" evidence="1">
    <location>
        <begin position="1"/>
        <end position="22"/>
    </location>
</feature>
<evidence type="ECO:0000313" key="3">
    <source>
        <dbReference type="Proteomes" id="UP000295070"/>
    </source>
</evidence>
<gene>
    <name evidence="2" type="ORF">EPR50_G00176570</name>
</gene>
<evidence type="ECO:0000313" key="2">
    <source>
        <dbReference type="EMBL" id="TDH01095.1"/>
    </source>
</evidence>
<sequence>MSNKQKDACTHCYASTSSASSHDGPGLLIYSCLGEESWVVEVGWAKRGNSGPVPSSTFNERSDHAGVKVQVEQTILPSQVGRLDKDIWLTR</sequence>
<dbReference type="Proteomes" id="UP000295070">
    <property type="component" value="Chromosome 17"/>
</dbReference>